<keyword evidence="14 19" id="KW-0186">Copper</keyword>
<dbReference type="GO" id="GO:0004129">
    <property type="term" value="F:cytochrome-c oxidase activity"/>
    <property type="evidence" value="ECO:0007669"/>
    <property type="project" value="UniProtKB-EC"/>
</dbReference>
<dbReference type="PANTHER" id="PTHR10422">
    <property type="entry name" value="CYTOCHROME C OXIDASE SUBUNIT 1"/>
    <property type="match status" value="1"/>
</dbReference>
<dbReference type="PROSITE" id="PS00077">
    <property type="entry name" value="COX1_CUB"/>
    <property type="match status" value="1"/>
</dbReference>
<keyword evidence="10" id="KW-1278">Translocase</keyword>
<organism evidence="22 23">
    <name type="scientific">Actinoplanes teichomyceticus</name>
    <dbReference type="NCBI Taxonomy" id="1867"/>
    <lineage>
        <taxon>Bacteria</taxon>
        <taxon>Bacillati</taxon>
        <taxon>Actinomycetota</taxon>
        <taxon>Actinomycetes</taxon>
        <taxon>Micromonosporales</taxon>
        <taxon>Micromonosporaceae</taxon>
        <taxon>Actinoplanes</taxon>
    </lineage>
</organism>
<keyword evidence="5 19" id="KW-1003">Cell membrane</keyword>
<sequence length="585" mass="64807">MTTVAPSPIATRPYPVRRQVKGSALARILRTTDAKQIGIMYMITAFVFFLLGGLMALLMRAELARPGMQYLSPEQFNQLFTMHGTIMLLFFATPIVFAFGNYVVPIQIGAPDVSFPRLNAFAYWLYLFGGLITIGGFLTPGGAADFGWFAYTPLSDSLHSPGVGGNMWVVGLAISGLGTILGSVNLITTILTLRAPGMTMFRMPIMVWNMLVTALLAVMVFPFLAAALFALAADRVLGAHVFDVQTGGPMLWQHLFWFFGHPEVYIIALPFFGIITEVIPVFSRKPVFGYKGLVAATLLIGALSMSVWAHHMFVTGQVLLPFFSFLSFLIAVPTGMKFFVWIGTMWRGQISFEAPMLFAVGFMVTFLFGGLSGVLLASPPIDFHVSDSYFVIAHFHYVLFGTIVFAVFSGIYFWFPKMYGRMLDERLAKVHFWLTFIGFHTTFLVQHWLGTKGMPRRYADYLPTDGFTTLNTVSTIGSFILGAATLPFLYNVWKSYKVGKVVTADDPWGHGNSLEWATTTPPPLRNFDRMPRIRSERPAFDLKFPELAAGEQSLAGPPEGGARVLTRESDGGATYPEDVTDNRDK</sequence>
<evidence type="ECO:0000256" key="5">
    <source>
        <dbReference type="ARBA" id="ARBA00022475"/>
    </source>
</evidence>
<feature type="domain" description="Cytochrome oxidase subunit I profile" evidence="21">
    <location>
        <begin position="24"/>
        <end position="534"/>
    </location>
</feature>
<dbReference type="GO" id="GO:0006119">
    <property type="term" value="P:oxidative phosphorylation"/>
    <property type="evidence" value="ECO:0007669"/>
    <property type="project" value="UniProtKB-UniPathway"/>
</dbReference>
<evidence type="ECO:0000259" key="21">
    <source>
        <dbReference type="PROSITE" id="PS50855"/>
    </source>
</evidence>
<feature type="transmembrane region" description="Helical" evidence="19">
    <location>
        <begin position="124"/>
        <end position="148"/>
    </location>
</feature>
<dbReference type="NCBIfam" id="TIGR02891">
    <property type="entry name" value="CtaD_CoxA"/>
    <property type="match status" value="1"/>
</dbReference>
<dbReference type="Pfam" id="PF00115">
    <property type="entry name" value="COX1"/>
    <property type="match status" value="1"/>
</dbReference>
<dbReference type="InterPro" id="IPR014241">
    <property type="entry name" value="Cyt_c_oxidase_su1_bac"/>
</dbReference>
<dbReference type="PANTHER" id="PTHR10422:SF18">
    <property type="entry name" value="CYTOCHROME C OXIDASE SUBUNIT 1"/>
    <property type="match status" value="1"/>
</dbReference>
<evidence type="ECO:0000256" key="4">
    <source>
        <dbReference type="ARBA" id="ARBA00022448"/>
    </source>
</evidence>
<reference evidence="22 23" key="1">
    <citation type="submission" date="2019-06" db="EMBL/GenBank/DDBJ databases">
        <title>Sequencing the genomes of 1000 actinobacteria strains.</title>
        <authorList>
            <person name="Klenk H.-P."/>
        </authorList>
    </citation>
    <scope>NUCLEOTIDE SEQUENCE [LARGE SCALE GENOMIC DNA]</scope>
    <source>
        <strain evidence="22 23">DSM 43866</strain>
    </source>
</reference>
<comment type="similarity">
    <text evidence="3 18">Belongs to the heme-copper respiratory oxidase family.</text>
</comment>
<feature type="transmembrane region" description="Helical" evidence="19">
    <location>
        <begin position="389"/>
        <end position="415"/>
    </location>
</feature>
<keyword evidence="11 18" id="KW-0249">Electron transport</keyword>
<keyword evidence="8 18" id="KW-0812">Transmembrane</keyword>
<evidence type="ECO:0000313" key="22">
    <source>
        <dbReference type="EMBL" id="TWG10763.1"/>
    </source>
</evidence>
<evidence type="ECO:0000256" key="12">
    <source>
        <dbReference type="ARBA" id="ARBA00022989"/>
    </source>
</evidence>
<accession>A0A561VGM6</accession>
<dbReference type="PROSITE" id="PS50855">
    <property type="entry name" value="COX1"/>
    <property type="match status" value="1"/>
</dbReference>
<dbReference type="GO" id="GO:0005886">
    <property type="term" value="C:plasma membrane"/>
    <property type="evidence" value="ECO:0007669"/>
    <property type="project" value="UniProtKB-SubCell"/>
</dbReference>
<dbReference type="GO" id="GO:0022904">
    <property type="term" value="P:respiratory electron transport chain"/>
    <property type="evidence" value="ECO:0007669"/>
    <property type="project" value="TreeGrafter"/>
</dbReference>
<dbReference type="InterPro" id="IPR036927">
    <property type="entry name" value="Cyt_c_oxase-like_su1_sf"/>
</dbReference>
<keyword evidence="7 18" id="KW-0679">Respiratory chain</keyword>
<evidence type="ECO:0000256" key="15">
    <source>
        <dbReference type="ARBA" id="ARBA00023136"/>
    </source>
</evidence>
<dbReference type="AlphaFoldDB" id="A0A561VGM6"/>
<name>A0A561VGM6_ACTTI</name>
<feature type="transmembrane region" description="Helical" evidence="19">
    <location>
        <begin position="469"/>
        <end position="490"/>
    </location>
</feature>
<feature type="region of interest" description="Disordered" evidence="20">
    <location>
        <begin position="548"/>
        <end position="585"/>
    </location>
</feature>
<evidence type="ECO:0000256" key="2">
    <source>
        <dbReference type="ARBA" id="ARBA00004673"/>
    </source>
</evidence>
<keyword evidence="4 18" id="KW-0813">Transport</keyword>
<keyword evidence="12 19" id="KW-1133">Transmembrane helix</keyword>
<feature type="transmembrane region" description="Helical" evidence="19">
    <location>
        <begin position="168"/>
        <end position="193"/>
    </location>
</feature>
<evidence type="ECO:0000256" key="3">
    <source>
        <dbReference type="ARBA" id="ARBA00009578"/>
    </source>
</evidence>
<keyword evidence="6 18" id="KW-0349">Heme</keyword>
<evidence type="ECO:0000256" key="9">
    <source>
        <dbReference type="ARBA" id="ARBA00022723"/>
    </source>
</evidence>
<comment type="catalytic activity">
    <reaction evidence="17 19">
        <text>4 Fe(II)-[cytochrome c] + O2 + 8 H(+)(in) = 4 Fe(III)-[cytochrome c] + 2 H2O + 4 H(+)(out)</text>
        <dbReference type="Rhea" id="RHEA:11436"/>
        <dbReference type="Rhea" id="RHEA-COMP:10350"/>
        <dbReference type="Rhea" id="RHEA-COMP:14399"/>
        <dbReference type="ChEBI" id="CHEBI:15377"/>
        <dbReference type="ChEBI" id="CHEBI:15378"/>
        <dbReference type="ChEBI" id="CHEBI:15379"/>
        <dbReference type="ChEBI" id="CHEBI:29033"/>
        <dbReference type="ChEBI" id="CHEBI:29034"/>
        <dbReference type="EC" id="7.1.1.9"/>
    </reaction>
</comment>
<feature type="transmembrane region" description="Helical" evidence="19">
    <location>
        <begin position="322"/>
        <end position="344"/>
    </location>
</feature>
<evidence type="ECO:0000256" key="10">
    <source>
        <dbReference type="ARBA" id="ARBA00022967"/>
    </source>
</evidence>
<keyword evidence="15 19" id="KW-0472">Membrane</keyword>
<evidence type="ECO:0000256" key="11">
    <source>
        <dbReference type="ARBA" id="ARBA00022982"/>
    </source>
</evidence>
<dbReference type="SUPFAM" id="SSF81442">
    <property type="entry name" value="Cytochrome c oxidase subunit I-like"/>
    <property type="match status" value="1"/>
</dbReference>
<feature type="transmembrane region" description="Helical" evidence="19">
    <location>
        <begin position="251"/>
        <end position="275"/>
    </location>
</feature>
<protein>
    <recommendedName>
        <fullName evidence="19">Cytochrome c oxidase subunit 1</fullName>
        <ecNumber evidence="19">7.1.1.9</ecNumber>
    </recommendedName>
</protein>
<evidence type="ECO:0000256" key="7">
    <source>
        <dbReference type="ARBA" id="ARBA00022660"/>
    </source>
</evidence>
<evidence type="ECO:0000256" key="17">
    <source>
        <dbReference type="ARBA" id="ARBA00047816"/>
    </source>
</evidence>
<gene>
    <name evidence="22" type="ORF">FHX34_107259</name>
</gene>
<keyword evidence="13 19" id="KW-0408">Iron</keyword>
<evidence type="ECO:0000256" key="14">
    <source>
        <dbReference type="ARBA" id="ARBA00023008"/>
    </source>
</evidence>
<dbReference type="PRINTS" id="PR01165">
    <property type="entry name" value="CYCOXIDASEI"/>
</dbReference>
<feature type="transmembrane region" description="Helical" evidence="19">
    <location>
        <begin position="427"/>
        <end position="449"/>
    </location>
</feature>
<feature type="transmembrane region" description="Helical" evidence="19">
    <location>
        <begin position="79"/>
        <end position="104"/>
    </location>
</feature>
<evidence type="ECO:0000256" key="8">
    <source>
        <dbReference type="ARBA" id="ARBA00022692"/>
    </source>
</evidence>
<evidence type="ECO:0000256" key="18">
    <source>
        <dbReference type="RuleBase" id="RU000370"/>
    </source>
</evidence>
<evidence type="ECO:0000256" key="13">
    <source>
        <dbReference type="ARBA" id="ARBA00023004"/>
    </source>
</evidence>
<dbReference type="InterPro" id="IPR023616">
    <property type="entry name" value="Cyt_c_oxase-like_su1_dom"/>
</dbReference>
<dbReference type="Gene3D" id="1.20.210.10">
    <property type="entry name" value="Cytochrome c oxidase-like, subunit I domain"/>
    <property type="match status" value="1"/>
</dbReference>
<dbReference type="GO" id="GO:0046872">
    <property type="term" value="F:metal ion binding"/>
    <property type="evidence" value="ECO:0007669"/>
    <property type="project" value="UniProtKB-KW"/>
</dbReference>
<evidence type="ECO:0000256" key="20">
    <source>
        <dbReference type="SAM" id="MobiDB-lite"/>
    </source>
</evidence>
<dbReference type="Proteomes" id="UP000320239">
    <property type="component" value="Unassembled WGS sequence"/>
</dbReference>
<dbReference type="GO" id="GO:0015990">
    <property type="term" value="P:electron transport coupled proton transport"/>
    <property type="evidence" value="ECO:0007669"/>
    <property type="project" value="InterPro"/>
</dbReference>
<evidence type="ECO:0000313" key="23">
    <source>
        <dbReference type="Proteomes" id="UP000320239"/>
    </source>
</evidence>
<feature type="transmembrane region" description="Helical" evidence="19">
    <location>
        <begin position="205"/>
        <end position="231"/>
    </location>
</feature>
<dbReference type="InterPro" id="IPR023615">
    <property type="entry name" value="Cyt_c_Oxase_su1_BS"/>
</dbReference>
<dbReference type="EMBL" id="VIWY01000007">
    <property type="protein sequence ID" value="TWG10763.1"/>
    <property type="molecule type" value="Genomic_DNA"/>
</dbReference>
<dbReference type="RefSeq" id="WP_122976520.1">
    <property type="nucleotide sequence ID" value="NZ_BOMX01000065.1"/>
</dbReference>
<evidence type="ECO:0000256" key="19">
    <source>
        <dbReference type="RuleBase" id="RU363061"/>
    </source>
</evidence>
<comment type="subcellular location">
    <subcellularLocation>
        <location evidence="1 19">Cell membrane</location>
        <topology evidence="1 19">Multi-pass membrane protein</topology>
    </subcellularLocation>
</comment>
<keyword evidence="9 19" id="KW-0479">Metal-binding</keyword>
<dbReference type="UniPathway" id="UPA00705"/>
<comment type="function">
    <text evidence="16 19">Cytochrome c oxidase is the component of the respiratory chain that catalyzes the reduction of oxygen to water. Subunits 1-3 form the functional core of the enzyme complex. CO I is the catalytic subunit of the enzyme. Electrons originating in cytochrome c are transferred via the copper A center of subunit 2 and heme A of subunit 1 to the bimetallic center formed by heme A3 and copper B.</text>
</comment>
<dbReference type="FunFam" id="1.20.210.10:FF:000003">
    <property type="entry name" value="Cytochrome c oxidase subunit 1"/>
    <property type="match status" value="1"/>
</dbReference>
<comment type="pathway">
    <text evidence="2 19">Energy metabolism; oxidative phosphorylation.</text>
</comment>
<feature type="transmembrane region" description="Helical" evidence="19">
    <location>
        <begin position="356"/>
        <end position="377"/>
    </location>
</feature>
<dbReference type="EC" id="7.1.1.9" evidence="19"/>
<evidence type="ECO:0000256" key="16">
    <source>
        <dbReference type="ARBA" id="ARBA00025218"/>
    </source>
</evidence>
<keyword evidence="23" id="KW-1185">Reference proteome</keyword>
<evidence type="ECO:0000256" key="6">
    <source>
        <dbReference type="ARBA" id="ARBA00022617"/>
    </source>
</evidence>
<proteinExistence type="inferred from homology"/>
<dbReference type="OrthoDB" id="9803294at2"/>
<feature type="transmembrane region" description="Helical" evidence="19">
    <location>
        <begin position="37"/>
        <end position="59"/>
    </location>
</feature>
<dbReference type="GO" id="GO:0020037">
    <property type="term" value="F:heme binding"/>
    <property type="evidence" value="ECO:0007669"/>
    <property type="project" value="InterPro"/>
</dbReference>
<evidence type="ECO:0000256" key="1">
    <source>
        <dbReference type="ARBA" id="ARBA00004651"/>
    </source>
</evidence>
<dbReference type="InterPro" id="IPR000883">
    <property type="entry name" value="Cyt_C_Oxase_1"/>
</dbReference>
<feature type="transmembrane region" description="Helical" evidence="19">
    <location>
        <begin position="287"/>
        <end position="310"/>
    </location>
</feature>
<comment type="caution">
    <text evidence="22">The sequence shown here is derived from an EMBL/GenBank/DDBJ whole genome shotgun (WGS) entry which is preliminary data.</text>
</comment>